<evidence type="ECO:0008006" key="3">
    <source>
        <dbReference type="Google" id="ProtNLM"/>
    </source>
</evidence>
<organism evidence="1 2">
    <name type="scientific">Mucilaginibacter arboris</name>
    <dbReference type="NCBI Taxonomy" id="2682090"/>
    <lineage>
        <taxon>Bacteria</taxon>
        <taxon>Pseudomonadati</taxon>
        <taxon>Bacteroidota</taxon>
        <taxon>Sphingobacteriia</taxon>
        <taxon>Sphingobacteriales</taxon>
        <taxon>Sphingobacteriaceae</taxon>
        <taxon>Mucilaginibacter</taxon>
    </lineage>
</organism>
<dbReference type="AlphaFoldDB" id="A0A7K1SW88"/>
<keyword evidence="2" id="KW-1185">Reference proteome</keyword>
<protein>
    <recommendedName>
        <fullName evidence="3">TonB-dependent receptor plug domain-containing protein</fullName>
    </recommendedName>
</protein>
<evidence type="ECO:0000313" key="2">
    <source>
        <dbReference type="Proteomes" id="UP000462014"/>
    </source>
</evidence>
<dbReference type="EMBL" id="WPIK01000006">
    <property type="protein sequence ID" value="MVN21585.1"/>
    <property type="molecule type" value="Genomic_DNA"/>
</dbReference>
<proteinExistence type="predicted"/>
<evidence type="ECO:0000313" key="1">
    <source>
        <dbReference type="EMBL" id="MVN21585.1"/>
    </source>
</evidence>
<accession>A0A7K1SW88</accession>
<sequence>MKTFFILLLFTLSGEITVAQLVTVAQFPSPTGSAADASKNKKIRICTPSRAGLIGQESLYVIKSHGKEIMGNQLNSLDPQAIKSIHVSKDSKDTEKYGQAGKYGVVEITLDDEKYPNAYKTVQIDSVKKNN</sequence>
<comment type="caution">
    <text evidence="1">The sequence shown here is derived from an EMBL/GenBank/DDBJ whole genome shotgun (WGS) entry which is preliminary data.</text>
</comment>
<gene>
    <name evidence="1" type="ORF">GO621_08545</name>
</gene>
<dbReference type="RefSeq" id="WP_157566023.1">
    <property type="nucleotide sequence ID" value="NZ_WPIK01000006.1"/>
</dbReference>
<name>A0A7K1SW88_9SPHI</name>
<dbReference type="Proteomes" id="UP000462014">
    <property type="component" value="Unassembled WGS sequence"/>
</dbReference>
<reference evidence="1 2" key="1">
    <citation type="submission" date="2019-12" db="EMBL/GenBank/DDBJ databases">
        <title>Mucilaginibacter sp. HMF7410 genome sequencing and assembly.</title>
        <authorList>
            <person name="Kang H."/>
            <person name="Cha I."/>
            <person name="Kim H."/>
            <person name="Joh K."/>
        </authorList>
    </citation>
    <scope>NUCLEOTIDE SEQUENCE [LARGE SCALE GENOMIC DNA]</scope>
    <source>
        <strain evidence="1 2">HMF7410</strain>
    </source>
</reference>